<protein>
    <submittedName>
        <fullName evidence="3">Kinase-like domain-containing protein</fullName>
    </submittedName>
</protein>
<dbReference type="EMBL" id="MU150450">
    <property type="protein sequence ID" value="KAF9456164.1"/>
    <property type="molecule type" value="Genomic_DNA"/>
</dbReference>
<comment type="caution">
    <text evidence="3">The sequence shown here is derived from an EMBL/GenBank/DDBJ whole genome shotgun (WGS) entry which is preliminary data.</text>
</comment>
<dbReference type="InterPro" id="IPR011009">
    <property type="entry name" value="Kinase-like_dom_sf"/>
</dbReference>
<keyword evidence="3" id="KW-0808">Transferase</keyword>
<feature type="domain" description="Protein kinase" evidence="1">
    <location>
        <begin position="1"/>
        <end position="102"/>
    </location>
</feature>
<evidence type="ECO:0000313" key="3">
    <source>
        <dbReference type="EMBL" id="KAF9456164.1"/>
    </source>
</evidence>
<evidence type="ECO:0000313" key="4">
    <source>
        <dbReference type="Proteomes" id="UP000807353"/>
    </source>
</evidence>
<keyword evidence="3" id="KW-0418">Kinase</keyword>
<dbReference type="InterPro" id="IPR050167">
    <property type="entry name" value="Ser_Thr_protein_kinase"/>
</dbReference>
<dbReference type="GO" id="GO:0004672">
    <property type="term" value="F:protein kinase activity"/>
    <property type="evidence" value="ECO:0007669"/>
    <property type="project" value="InterPro"/>
</dbReference>
<gene>
    <name evidence="3" type="ORF">BDZ94DRAFT_1178300</name>
    <name evidence="2" type="ORF">BDZ94DRAFT_1178864</name>
</gene>
<feature type="non-terminal residue" evidence="3">
    <location>
        <position position="1"/>
    </location>
</feature>
<organism evidence="3 4">
    <name type="scientific">Collybia nuda</name>
    <dbReference type="NCBI Taxonomy" id="64659"/>
    <lineage>
        <taxon>Eukaryota</taxon>
        <taxon>Fungi</taxon>
        <taxon>Dikarya</taxon>
        <taxon>Basidiomycota</taxon>
        <taxon>Agaricomycotina</taxon>
        <taxon>Agaricomycetes</taxon>
        <taxon>Agaricomycetidae</taxon>
        <taxon>Agaricales</taxon>
        <taxon>Tricholomatineae</taxon>
        <taxon>Clitocybaceae</taxon>
        <taxon>Collybia</taxon>
    </lineage>
</organism>
<dbReference type="Proteomes" id="UP000807353">
    <property type="component" value="Unassembled WGS sequence"/>
</dbReference>
<dbReference type="EMBL" id="MU150487">
    <property type="protein sequence ID" value="KAF9455947.1"/>
    <property type="molecule type" value="Genomic_DNA"/>
</dbReference>
<dbReference type="Gene3D" id="1.10.510.10">
    <property type="entry name" value="Transferase(Phosphotransferase) domain 1"/>
    <property type="match status" value="1"/>
</dbReference>
<keyword evidence="4" id="KW-1185">Reference proteome</keyword>
<dbReference type="SUPFAM" id="SSF56112">
    <property type="entry name" value="Protein kinase-like (PK-like)"/>
    <property type="match status" value="1"/>
</dbReference>
<dbReference type="GO" id="GO:0005524">
    <property type="term" value="F:ATP binding"/>
    <property type="evidence" value="ECO:0007669"/>
    <property type="project" value="InterPro"/>
</dbReference>
<dbReference type="PROSITE" id="PS50011">
    <property type="entry name" value="PROTEIN_KINASE_DOM"/>
    <property type="match status" value="1"/>
</dbReference>
<evidence type="ECO:0000259" key="1">
    <source>
        <dbReference type="PROSITE" id="PS50011"/>
    </source>
</evidence>
<dbReference type="Pfam" id="PF07714">
    <property type="entry name" value="PK_Tyr_Ser-Thr"/>
    <property type="match status" value="1"/>
</dbReference>
<dbReference type="AlphaFoldDB" id="A0A9P5XT00"/>
<reference evidence="3" key="1">
    <citation type="submission" date="2020-11" db="EMBL/GenBank/DDBJ databases">
        <authorList>
            <consortium name="DOE Joint Genome Institute"/>
            <person name="Ahrendt S."/>
            <person name="Riley R."/>
            <person name="Andreopoulos W."/>
            <person name="Labutti K."/>
            <person name="Pangilinan J."/>
            <person name="Ruiz-Duenas F.J."/>
            <person name="Barrasa J.M."/>
            <person name="Sanchez-Garcia M."/>
            <person name="Camarero S."/>
            <person name="Miyauchi S."/>
            <person name="Serrano A."/>
            <person name="Linde D."/>
            <person name="Babiker R."/>
            <person name="Drula E."/>
            <person name="Ayuso-Fernandez I."/>
            <person name="Pacheco R."/>
            <person name="Padilla G."/>
            <person name="Ferreira P."/>
            <person name="Barriuso J."/>
            <person name="Kellner H."/>
            <person name="Castanera R."/>
            <person name="Alfaro M."/>
            <person name="Ramirez L."/>
            <person name="Pisabarro A.G."/>
            <person name="Kuo A."/>
            <person name="Tritt A."/>
            <person name="Lipzen A."/>
            <person name="He G."/>
            <person name="Yan M."/>
            <person name="Ng V."/>
            <person name="Cullen D."/>
            <person name="Martin F."/>
            <person name="Rosso M.-N."/>
            <person name="Henrissat B."/>
            <person name="Hibbett D."/>
            <person name="Martinez A.T."/>
            <person name="Grigoriev I.V."/>
        </authorList>
    </citation>
    <scope>NUCLEOTIDE SEQUENCE</scope>
    <source>
        <strain evidence="3">CBS 247.69</strain>
    </source>
</reference>
<proteinExistence type="predicted"/>
<dbReference type="InterPro" id="IPR001245">
    <property type="entry name" value="Ser-Thr/Tyr_kinase_cat_dom"/>
</dbReference>
<dbReference type="OrthoDB" id="4062651at2759"/>
<sequence>GTFRWMAPECLLSFDEETTSVRATFPSDIFSFAMIIYEIYSGHVPFYKINNMMAIIAITKGQRPGREFEIPDDLWELTNLCWKSNPYDRPHIEQIVHLLPVAVGVRISPFNTE</sequence>
<evidence type="ECO:0000313" key="2">
    <source>
        <dbReference type="EMBL" id="KAF9455947.1"/>
    </source>
</evidence>
<accession>A0A9P5XT00</accession>
<dbReference type="InterPro" id="IPR000719">
    <property type="entry name" value="Prot_kinase_dom"/>
</dbReference>
<name>A0A9P5XT00_9AGAR</name>
<dbReference type="PANTHER" id="PTHR23257">
    <property type="entry name" value="SERINE-THREONINE PROTEIN KINASE"/>
    <property type="match status" value="1"/>
</dbReference>